<keyword evidence="9" id="KW-1185">Reference proteome</keyword>
<dbReference type="PROSITE" id="PS51318">
    <property type="entry name" value="TAT"/>
    <property type="match status" value="1"/>
</dbReference>
<dbReference type="SUPFAM" id="SSF141986">
    <property type="entry name" value="LD-carboxypeptidase A C-terminal domain-like"/>
    <property type="match status" value="1"/>
</dbReference>
<dbReference type="EMBL" id="UGPY01000001">
    <property type="protein sequence ID" value="STY97760.1"/>
    <property type="molecule type" value="Genomic_DNA"/>
</dbReference>
<dbReference type="InterPro" id="IPR006311">
    <property type="entry name" value="TAT_signal"/>
</dbReference>
<dbReference type="Pfam" id="PF02016">
    <property type="entry name" value="Peptidase_S66"/>
    <property type="match status" value="1"/>
</dbReference>
<reference evidence="8 9" key="1">
    <citation type="submission" date="2018-06" db="EMBL/GenBank/DDBJ databases">
        <authorList>
            <consortium name="Pathogen Informatics"/>
            <person name="Doyle S."/>
        </authorList>
    </citation>
    <scope>NUCLEOTIDE SEQUENCE [LARGE SCALE GENOMIC DNA]</scope>
    <source>
        <strain evidence="8 9">NCTC10465</strain>
    </source>
</reference>
<keyword evidence="4 8" id="KW-0378">Hydrolase</keyword>
<proteinExistence type="inferred from homology"/>
<organism evidence="8 9">
    <name type="scientific">Faucicola osloensis</name>
    <name type="common">Moraxella osloensis</name>
    <dbReference type="NCBI Taxonomy" id="34062"/>
    <lineage>
        <taxon>Bacteria</taxon>
        <taxon>Pseudomonadati</taxon>
        <taxon>Pseudomonadota</taxon>
        <taxon>Gammaproteobacteria</taxon>
        <taxon>Moraxellales</taxon>
        <taxon>Moraxellaceae</taxon>
        <taxon>Faucicola</taxon>
    </lineage>
</organism>
<evidence type="ECO:0000313" key="8">
    <source>
        <dbReference type="EMBL" id="STY97760.1"/>
    </source>
</evidence>
<comment type="similarity">
    <text evidence="1">Belongs to the peptidase S66 family.</text>
</comment>
<evidence type="ECO:0000256" key="3">
    <source>
        <dbReference type="ARBA" id="ARBA00022670"/>
    </source>
</evidence>
<dbReference type="GeneID" id="35778334"/>
<protein>
    <submittedName>
        <fullName evidence="8">Murein tetrapeptide carboxypeptidase</fullName>
        <ecNumber evidence="8">3.4.17.13</ecNumber>
    </submittedName>
</protein>
<evidence type="ECO:0000256" key="5">
    <source>
        <dbReference type="ARBA" id="ARBA00022825"/>
    </source>
</evidence>
<gene>
    <name evidence="8" type="primary">ldcA</name>
    <name evidence="8" type="ORF">NCTC10465_01551</name>
</gene>
<dbReference type="RefSeq" id="WP_062334459.1">
    <property type="nucleotide sequence ID" value="NZ_CBCRZU010000001.1"/>
</dbReference>
<dbReference type="PANTHER" id="PTHR30237:SF2">
    <property type="entry name" value="MUREIN TETRAPEPTIDE CARBOXYPEPTIDASE"/>
    <property type="match status" value="1"/>
</dbReference>
<feature type="domain" description="LD-carboxypeptidase C-terminal" evidence="7">
    <location>
        <begin position="296"/>
        <end position="413"/>
    </location>
</feature>
<dbReference type="GO" id="GO:0106415">
    <property type="term" value="F:muramoyltetrapeptide carboxypeptidase activity"/>
    <property type="evidence" value="ECO:0007669"/>
    <property type="project" value="UniProtKB-EC"/>
</dbReference>
<keyword evidence="3" id="KW-0645">Protease</keyword>
<dbReference type="PANTHER" id="PTHR30237">
    <property type="entry name" value="MURAMOYLTETRAPEPTIDE CARBOXYPEPTIDASE"/>
    <property type="match status" value="1"/>
</dbReference>
<dbReference type="Gene3D" id="3.40.50.10740">
    <property type="entry name" value="Class I glutamine amidotransferase-like"/>
    <property type="match status" value="1"/>
</dbReference>
<sequence>MSQKMANTHAPMTTTPMTATHLAGLTRRRLLKTGIALSAATVTGAKADLTIGGQVISQPSQRYGSNNDPNNMAFGEPSAMPNGNTPMETLPINPQWPQWDFATIKANCEALKGRGVHLHLVAPSGFGSDEQRNLLAIHRLTQAGFYIDNPEVISRRYLRFAGSDSERLDDITALLNRPVHELPKILLGVRGGYGAMRLLNKLSDQQWRMLTQKLKERGTLLMGFSDFTALQLAMYAKGHLPYVAGAMLSSDFGKTEVNTDTIQSFINLCTQNQLRIQVPEAQLYRDTARPLAKPIKGTLWGGNLSVLSAMVGTPYMPTVDNGILFLEDTGEQPYRIERMLQTLVLSGIVAKQQAIVLGKFNFSGISDAYNGDYTFDTVIRTIQQTTGRPIYTDFPFGHVARRINFPLGVPVTLDNVGSGYQATFNQFYHLKTDANFGNLDLTKLFV</sequence>
<dbReference type="InterPro" id="IPR027461">
    <property type="entry name" value="Carboxypeptidase_A_C_sf"/>
</dbReference>
<accession>A0A378QA94</accession>
<dbReference type="KEGG" id="mos:AXE82_10415"/>
<dbReference type="InterPro" id="IPR029062">
    <property type="entry name" value="Class_I_gatase-like"/>
</dbReference>
<dbReference type="InterPro" id="IPR027478">
    <property type="entry name" value="LdcA_N"/>
</dbReference>
<name>A0A378QA94_FAUOS</name>
<dbReference type="Gene3D" id="3.50.30.60">
    <property type="entry name" value="LD-carboxypeptidase A C-terminal domain-like"/>
    <property type="match status" value="1"/>
</dbReference>
<feature type="domain" description="LD-carboxypeptidase N-terminal" evidence="6">
    <location>
        <begin position="119"/>
        <end position="243"/>
    </location>
</feature>
<dbReference type="InterPro" id="IPR040921">
    <property type="entry name" value="Peptidase_S66C"/>
</dbReference>
<dbReference type="Proteomes" id="UP000255230">
    <property type="component" value="Unassembled WGS sequence"/>
</dbReference>
<evidence type="ECO:0000256" key="2">
    <source>
        <dbReference type="ARBA" id="ARBA00022645"/>
    </source>
</evidence>
<dbReference type="GO" id="GO:0008236">
    <property type="term" value="F:serine-type peptidase activity"/>
    <property type="evidence" value="ECO:0007669"/>
    <property type="project" value="UniProtKB-KW"/>
</dbReference>
<evidence type="ECO:0000256" key="1">
    <source>
        <dbReference type="ARBA" id="ARBA00010233"/>
    </source>
</evidence>
<dbReference type="EC" id="3.4.17.13" evidence="8"/>
<evidence type="ECO:0000256" key="4">
    <source>
        <dbReference type="ARBA" id="ARBA00022801"/>
    </source>
</evidence>
<dbReference type="SUPFAM" id="SSF52317">
    <property type="entry name" value="Class I glutamine amidotransferase-like"/>
    <property type="match status" value="1"/>
</dbReference>
<evidence type="ECO:0000259" key="7">
    <source>
        <dbReference type="Pfam" id="PF17676"/>
    </source>
</evidence>
<keyword evidence="5" id="KW-0720">Serine protease</keyword>
<dbReference type="CDD" id="cd07025">
    <property type="entry name" value="Peptidase_S66"/>
    <property type="match status" value="1"/>
</dbReference>
<dbReference type="InterPro" id="IPR040449">
    <property type="entry name" value="Peptidase_S66_N"/>
</dbReference>
<evidence type="ECO:0000313" key="9">
    <source>
        <dbReference type="Proteomes" id="UP000255230"/>
    </source>
</evidence>
<keyword evidence="2 8" id="KW-0121">Carboxypeptidase</keyword>
<dbReference type="Pfam" id="PF17676">
    <property type="entry name" value="Peptidase_S66C"/>
    <property type="match status" value="1"/>
</dbReference>
<dbReference type="GO" id="GO:0006508">
    <property type="term" value="P:proteolysis"/>
    <property type="evidence" value="ECO:0007669"/>
    <property type="project" value="UniProtKB-KW"/>
</dbReference>
<dbReference type="InterPro" id="IPR003507">
    <property type="entry name" value="S66_fam"/>
</dbReference>
<evidence type="ECO:0000259" key="6">
    <source>
        <dbReference type="Pfam" id="PF02016"/>
    </source>
</evidence>
<dbReference type="AlphaFoldDB" id="A0A378QA94"/>